<reference evidence="3" key="2">
    <citation type="journal article" date="2021" name="PeerJ">
        <title>Extensive microbial diversity within the chicken gut microbiome revealed by metagenomics and culture.</title>
        <authorList>
            <person name="Gilroy R."/>
            <person name="Ravi A."/>
            <person name="Getino M."/>
            <person name="Pursley I."/>
            <person name="Horton D.L."/>
            <person name="Alikhan N.F."/>
            <person name="Baker D."/>
            <person name="Gharbi K."/>
            <person name="Hall N."/>
            <person name="Watson M."/>
            <person name="Adriaenssens E.M."/>
            <person name="Foster-Nyarko E."/>
            <person name="Jarju S."/>
            <person name="Secka A."/>
            <person name="Antonio M."/>
            <person name="Oren A."/>
            <person name="Chaudhuri R.R."/>
            <person name="La Ragione R."/>
            <person name="Hildebrand F."/>
            <person name="Pallen M.J."/>
        </authorList>
    </citation>
    <scope>NUCLEOTIDE SEQUENCE</scope>
    <source>
        <strain evidence="3">ChiSjej2B20-13462</strain>
    </source>
</reference>
<dbReference type="AlphaFoldDB" id="A0A9D0Z4U1"/>
<name>A0A9D0Z4U1_9FIRM</name>
<dbReference type="Gene3D" id="1.10.10.10">
    <property type="entry name" value="Winged helix-like DNA-binding domain superfamily/Winged helix DNA-binding domain"/>
    <property type="match status" value="1"/>
</dbReference>
<dbReference type="SUPFAM" id="SSF46785">
    <property type="entry name" value="Winged helix' DNA-binding domain"/>
    <property type="match status" value="1"/>
</dbReference>
<sequence>MARSERNKLKLLYLKQLLEEQSDENHPLTAQKILDYLSEHGIQAERKAIYHDIACLQEFGMDILHESGKVRGYYLAAREFELPELKLLVDAVQSSRFLTSKKSWELIEKLGRLASTHQAGSLKRQVVVSGRVKTMVESIYYLVDQLQEAILQNSRITFRYFEWGMDGKRHFRPGVYEASPYALVWDNENYYLVAHTARHGITHYRVDKMAEIRATGQPRRIVPAAKKLSAASYGRNIFGMYQGEPAQVRMRFHRRLVGVVLDRFGPDTMLIPDGPDHFTFTMEIAVSPTFFGWMAGFGADARILSPEWVVNEYLLLVAPSVNQYRLEDLAD</sequence>
<dbReference type="PANTHER" id="PTHR34580">
    <property type="match status" value="1"/>
</dbReference>
<dbReference type="EMBL" id="DVFN01000032">
    <property type="protein sequence ID" value="HIQ69147.1"/>
    <property type="molecule type" value="Genomic_DNA"/>
</dbReference>
<dbReference type="PROSITE" id="PS52050">
    <property type="entry name" value="WYL"/>
    <property type="match status" value="1"/>
</dbReference>
<evidence type="ECO:0000259" key="2">
    <source>
        <dbReference type="Pfam" id="PF25583"/>
    </source>
</evidence>
<proteinExistence type="predicted"/>
<reference evidence="3" key="1">
    <citation type="submission" date="2020-10" db="EMBL/GenBank/DDBJ databases">
        <authorList>
            <person name="Gilroy R."/>
        </authorList>
    </citation>
    <scope>NUCLEOTIDE SEQUENCE</scope>
    <source>
        <strain evidence="3">ChiSjej2B20-13462</strain>
    </source>
</reference>
<dbReference type="Pfam" id="PF13280">
    <property type="entry name" value="WYL"/>
    <property type="match status" value="1"/>
</dbReference>
<dbReference type="InterPro" id="IPR026881">
    <property type="entry name" value="WYL_dom"/>
</dbReference>
<feature type="domain" description="WCX" evidence="2">
    <location>
        <begin position="245"/>
        <end position="313"/>
    </location>
</feature>
<dbReference type="InterPro" id="IPR051534">
    <property type="entry name" value="CBASS_pafABC_assoc_protein"/>
</dbReference>
<dbReference type="Pfam" id="PF25583">
    <property type="entry name" value="WCX"/>
    <property type="match status" value="1"/>
</dbReference>
<dbReference type="InterPro" id="IPR036388">
    <property type="entry name" value="WH-like_DNA-bd_sf"/>
</dbReference>
<organism evidence="3 4">
    <name type="scientific">Candidatus Avoscillospira stercorigallinarum</name>
    <dbReference type="NCBI Taxonomy" id="2840708"/>
    <lineage>
        <taxon>Bacteria</taxon>
        <taxon>Bacillati</taxon>
        <taxon>Bacillota</taxon>
        <taxon>Clostridia</taxon>
        <taxon>Eubacteriales</taxon>
        <taxon>Oscillospiraceae</taxon>
        <taxon>Oscillospiraceae incertae sedis</taxon>
        <taxon>Candidatus Avoscillospira</taxon>
    </lineage>
</organism>
<accession>A0A9D0Z4U1</accession>
<evidence type="ECO:0000259" key="1">
    <source>
        <dbReference type="Pfam" id="PF13280"/>
    </source>
</evidence>
<gene>
    <name evidence="3" type="ORF">IAA67_02285</name>
</gene>
<dbReference type="InterPro" id="IPR057727">
    <property type="entry name" value="WCX_dom"/>
</dbReference>
<feature type="domain" description="WYL" evidence="1">
    <location>
        <begin position="143"/>
        <end position="213"/>
    </location>
</feature>
<protein>
    <submittedName>
        <fullName evidence="3">WYL domain-containing protein</fullName>
    </submittedName>
</protein>
<dbReference type="Proteomes" id="UP000886874">
    <property type="component" value="Unassembled WGS sequence"/>
</dbReference>
<evidence type="ECO:0000313" key="3">
    <source>
        <dbReference type="EMBL" id="HIQ69147.1"/>
    </source>
</evidence>
<evidence type="ECO:0000313" key="4">
    <source>
        <dbReference type="Proteomes" id="UP000886874"/>
    </source>
</evidence>
<dbReference type="InterPro" id="IPR036390">
    <property type="entry name" value="WH_DNA-bd_sf"/>
</dbReference>
<dbReference type="PANTHER" id="PTHR34580:SF1">
    <property type="entry name" value="PROTEIN PAFC"/>
    <property type="match status" value="1"/>
</dbReference>
<comment type="caution">
    <text evidence="3">The sequence shown here is derived from an EMBL/GenBank/DDBJ whole genome shotgun (WGS) entry which is preliminary data.</text>
</comment>